<dbReference type="GO" id="GO:0042777">
    <property type="term" value="P:proton motive force-driven plasma membrane ATP synthesis"/>
    <property type="evidence" value="ECO:0007669"/>
    <property type="project" value="UniProtKB-UniRule"/>
</dbReference>
<dbReference type="OrthoDB" id="9812769at2"/>
<dbReference type="NCBIfam" id="TIGR01146">
    <property type="entry name" value="ATPsyn_F1gamma"/>
    <property type="match status" value="1"/>
</dbReference>
<dbReference type="PANTHER" id="PTHR11693:SF22">
    <property type="entry name" value="ATP SYNTHASE SUBUNIT GAMMA, MITOCHONDRIAL"/>
    <property type="match status" value="1"/>
</dbReference>
<evidence type="ECO:0000256" key="10">
    <source>
        <dbReference type="ARBA" id="ARBA00060385"/>
    </source>
</evidence>
<dbReference type="SUPFAM" id="SSF52943">
    <property type="entry name" value="ATP synthase (F1-ATPase), gamma subunit"/>
    <property type="match status" value="1"/>
</dbReference>
<dbReference type="PROSITE" id="PS00153">
    <property type="entry name" value="ATPASE_GAMMA"/>
    <property type="match status" value="1"/>
</dbReference>
<dbReference type="RefSeq" id="WP_077129427.1">
    <property type="nucleotide sequence ID" value="NZ_CP014263.1"/>
</dbReference>
<reference evidence="12 13" key="1">
    <citation type="submission" date="2016-01" db="EMBL/GenBank/DDBJ databases">
        <authorList>
            <person name="Oliw E.H."/>
        </authorList>
    </citation>
    <scope>NUCLEOTIDE SEQUENCE [LARGE SCALE GENOMIC DNA]</scope>
    <source>
        <strain evidence="12 13">DY10</strain>
    </source>
</reference>
<evidence type="ECO:0000256" key="7">
    <source>
        <dbReference type="ARBA" id="ARBA00023136"/>
    </source>
</evidence>
<dbReference type="PANTHER" id="PTHR11693">
    <property type="entry name" value="ATP SYNTHASE GAMMA CHAIN"/>
    <property type="match status" value="1"/>
</dbReference>
<organism evidence="12 13">
    <name type="scientific">Spirosoma montaniterrae</name>
    <dbReference type="NCBI Taxonomy" id="1178516"/>
    <lineage>
        <taxon>Bacteria</taxon>
        <taxon>Pseudomonadati</taxon>
        <taxon>Bacteroidota</taxon>
        <taxon>Cytophagia</taxon>
        <taxon>Cytophagales</taxon>
        <taxon>Cytophagaceae</taxon>
        <taxon>Spirosoma</taxon>
    </lineage>
</organism>
<proteinExistence type="inferred from homology"/>
<dbReference type="PRINTS" id="PR00126">
    <property type="entry name" value="ATPASEGAMMA"/>
</dbReference>
<comment type="similarity">
    <text evidence="3 11">Belongs to the ATPase gamma chain family.</text>
</comment>
<evidence type="ECO:0000256" key="3">
    <source>
        <dbReference type="ARBA" id="ARBA00007681"/>
    </source>
</evidence>
<gene>
    <name evidence="11" type="primary">atpG</name>
    <name evidence="12" type="ORF">AWR27_00730</name>
</gene>
<dbReference type="GO" id="GO:0046933">
    <property type="term" value="F:proton-transporting ATP synthase activity, rotational mechanism"/>
    <property type="evidence" value="ECO:0007669"/>
    <property type="project" value="UniProtKB-UniRule"/>
</dbReference>
<evidence type="ECO:0000256" key="6">
    <source>
        <dbReference type="ARBA" id="ARBA00023065"/>
    </source>
</evidence>
<evidence type="ECO:0000256" key="2">
    <source>
        <dbReference type="ARBA" id="ARBA00004170"/>
    </source>
</evidence>
<evidence type="ECO:0000256" key="1">
    <source>
        <dbReference type="ARBA" id="ARBA00003456"/>
    </source>
</evidence>
<evidence type="ECO:0000256" key="9">
    <source>
        <dbReference type="ARBA" id="ARBA00023310"/>
    </source>
</evidence>
<dbReference type="CDD" id="cd12151">
    <property type="entry name" value="F1-ATPase_gamma"/>
    <property type="match status" value="1"/>
</dbReference>
<dbReference type="InterPro" id="IPR035968">
    <property type="entry name" value="ATP_synth_F1_ATPase_gsu"/>
</dbReference>
<dbReference type="GO" id="GO:0005886">
    <property type="term" value="C:plasma membrane"/>
    <property type="evidence" value="ECO:0007669"/>
    <property type="project" value="UniProtKB-SubCell"/>
</dbReference>
<dbReference type="GO" id="GO:0045259">
    <property type="term" value="C:proton-transporting ATP synthase complex"/>
    <property type="evidence" value="ECO:0007669"/>
    <property type="project" value="UniProtKB-KW"/>
</dbReference>
<dbReference type="GO" id="GO:0005524">
    <property type="term" value="F:ATP binding"/>
    <property type="evidence" value="ECO:0007669"/>
    <property type="project" value="UniProtKB-UniRule"/>
</dbReference>
<dbReference type="FunFam" id="1.10.287.80:FF:000003">
    <property type="entry name" value="ATP synthase gamma chain, chloroplastic"/>
    <property type="match status" value="1"/>
</dbReference>
<comment type="function">
    <text evidence="1 11">Produces ATP from ADP in the presence of a proton gradient across the membrane. The gamma chain is believed to be important in regulating ATPase activity and the flow of protons through the CF(0) complex.</text>
</comment>
<keyword evidence="11" id="KW-1003">Cell membrane</keyword>
<dbReference type="GO" id="GO:0009579">
    <property type="term" value="C:thylakoid"/>
    <property type="evidence" value="ECO:0007669"/>
    <property type="project" value="UniProtKB-SubCell"/>
</dbReference>
<accession>A0A1P9WRK7</accession>
<keyword evidence="9 11" id="KW-0066">ATP synthesis</keyword>
<dbReference type="InterPro" id="IPR000131">
    <property type="entry name" value="ATP_synth_F1_gsu"/>
</dbReference>
<keyword evidence="5 11" id="KW-0375">Hydrogen ion transport</keyword>
<dbReference type="InterPro" id="IPR023632">
    <property type="entry name" value="ATP_synth_F1_gsu_CS"/>
</dbReference>
<dbReference type="AlphaFoldDB" id="A0A1P9WRK7"/>
<dbReference type="STRING" id="1178516.AWR27_00730"/>
<keyword evidence="4 11" id="KW-0813">Transport</keyword>
<evidence type="ECO:0000313" key="12">
    <source>
        <dbReference type="EMBL" id="AQG78002.1"/>
    </source>
</evidence>
<keyword evidence="13" id="KW-1185">Reference proteome</keyword>
<dbReference type="Pfam" id="PF00231">
    <property type="entry name" value="ATP-synt"/>
    <property type="match status" value="1"/>
</dbReference>
<dbReference type="KEGG" id="smon:AWR27_00730"/>
<comment type="subunit">
    <text evidence="11">F-type ATPases have 2 components, CF(1) - the catalytic core - and CF(0) - the membrane proton channel. CF(1) has five subunits: alpha(3), beta(3), gamma(1), delta(1), epsilon(1). CF(0) has three main subunits: a, b and c.</text>
</comment>
<evidence type="ECO:0000256" key="4">
    <source>
        <dbReference type="ARBA" id="ARBA00022448"/>
    </source>
</evidence>
<keyword evidence="7 11" id="KW-0472">Membrane</keyword>
<keyword evidence="6 11" id="KW-0406">Ion transport</keyword>
<comment type="subcellular location">
    <subcellularLocation>
        <location evidence="11">Cell membrane</location>
        <topology evidence="11">Peripheral membrane protein</topology>
    </subcellularLocation>
    <subcellularLocation>
        <location evidence="2">Membrane</location>
        <topology evidence="2">Peripheral membrane protein</topology>
    </subcellularLocation>
    <subcellularLocation>
        <location evidence="10">Thylakoid</location>
    </subcellularLocation>
</comment>
<evidence type="ECO:0000256" key="11">
    <source>
        <dbReference type="HAMAP-Rule" id="MF_00815"/>
    </source>
</evidence>
<evidence type="ECO:0000256" key="5">
    <source>
        <dbReference type="ARBA" id="ARBA00022781"/>
    </source>
</evidence>
<evidence type="ECO:0000256" key="8">
    <source>
        <dbReference type="ARBA" id="ARBA00023196"/>
    </source>
</evidence>
<dbReference type="Gene3D" id="3.40.1380.10">
    <property type="match status" value="1"/>
</dbReference>
<dbReference type="HAMAP" id="MF_00815">
    <property type="entry name" value="ATP_synth_gamma_bact"/>
    <property type="match status" value="1"/>
</dbReference>
<dbReference type="EMBL" id="CP014263">
    <property type="protein sequence ID" value="AQG78002.1"/>
    <property type="molecule type" value="Genomic_DNA"/>
</dbReference>
<dbReference type="Proteomes" id="UP000187941">
    <property type="component" value="Chromosome"/>
</dbReference>
<sequence>MASLKEVRSRITSVNSTQQITKAMKMVAAAKLRRAQENITQFRPYAQKLKQMLGTVSAGAETATDSPYKQARPVERVLLIVVTSDRGLCGAFNTNVVKGALTLIDEKYAAQARSGNVEIMAIGKKGGEAFIRRGFRVNTAHMDVFTSLSFSRVKAAAEEAMNGFASGQYDAVEIVYNEFRNAAVQIVRTEQMLPIVPTPPAAAAGSATSVTNYLFEPSEEEIVTELIPKTLKTQLYKAVLDSNASEHGARMTAMDKATENAGELLKELRLVYNRTRQAAITTEILEIVGGAEALAAA</sequence>
<evidence type="ECO:0000313" key="13">
    <source>
        <dbReference type="Proteomes" id="UP000187941"/>
    </source>
</evidence>
<keyword evidence="8 11" id="KW-0139">CF(1)</keyword>
<dbReference type="Gene3D" id="1.10.287.80">
    <property type="entry name" value="ATP synthase, gamma subunit, helix hairpin domain"/>
    <property type="match status" value="2"/>
</dbReference>
<protein>
    <recommendedName>
        <fullName evidence="11">ATP synthase gamma chain</fullName>
    </recommendedName>
    <alternativeName>
        <fullName evidence="11">ATP synthase F1 sector gamma subunit</fullName>
    </alternativeName>
    <alternativeName>
        <fullName evidence="11">F-ATPase gamma subunit</fullName>
    </alternativeName>
</protein>
<name>A0A1P9WRK7_9BACT</name>